<protein>
    <submittedName>
        <fullName evidence="1">Uncharacterized protein</fullName>
    </submittedName>
</protein>
<geneLocation type="mitochondrion" evidence="1"/>
<name>G4Y9Q7_9MARC</name>
<reference evidence="1" key="1">
    <citation type="journal article" date="2011" name="PLoS ONE">
        <title>The Mitochondrial Genomes of the Early Land Plants Treubia lacunosa and Anomodon rugelii: Dynamic and Conservative Evolution.</title>
        <authorList>
            <person name="Liu Y."/>
            <person name="Xue J.Y."/>
            <person name="Wang B."/>
            <person name="Li L."/>
            <person name="Qiu Y.L."/>
        </authorList>
    </citation>
    <scope>NUCLEOTIDE SEQUENCE</scope>
</reference>
<dbReference type="GeneID" id="11271983"/>
<organism evidence="1">
    <name type="scientific">Treubia lacunosa</name>
    <dbReference type="NCBI Taxonomy" id="93845"/>
    <lineage>
        <taxon>Eukaryota</taxon>
        <taxon>Viridiplantae</taxon>
        <taxon>Streptophyta</taxon>
        <taxon>Embryophyta</taxon>
        <taxon>Marchantiophyta</taxon>
        <taxon>Haplomitriopsida</taxon>
        <taxon>Treubiidae</taxon>
        <taxon>Treubiales</taxon>
        <taxon>Treubiaceae</taxon>
        <taxon>Treubia</taxon>
    </lineage>
</organism>
<evidence type="ECO:0000313" key="1">
    <source>
        <dbReference type="EMBL" id="AEH99703.1"/>
    </source>
</evidence>
<proteinExistence type="predicted"/>
<gene>
    <name evidence="1" type="primary">ORF133</name>
    <name evidence="1" type="ORF">TrlaMp08</name>
</gene>
<sequence>MKKIETSFARIPRIAIRSCDCCEDNSISFSLCLKYAPIFYQATSPAKTADAEPAIDFQFSLAVRSASLATPLIRSQGALVNYLALSPRCIFRFDECRWSQSLIQRYSEVAVAMIVRKTRKRNHKYLIADRPLH</sequence>
<dbReference type="EMBL" id="JF973315">
    <property type="protein sequence ID" value="AEH99703.1"/>
    <property type="molecule type" value="Genomic_DNA"/>
</dbReference>
<keyword evidence="1" id="KW-0496">Mitochondrion</keyword>
<accession>G4Y9Q7</accession>
<dbReference type="AlphaFoldDB" id="G4Y9Q7"/>
<dbReference type="RefSeq" id="YP_004927656.1">
    <property type="nucleotide sequence ID" value="NC_016122.1"/>
</dbReference>